<feature type="domain" description="Non-haem dioxygenase N-terminal" evidence="6">
    <location>
        <begin position="29"/>
        <end position="133"/>
    </location>
</feature>
<sequence length="382" mass="44005">MPSLTLPECGRYISPPATNEDLEFADLAIIDLSKAHTPEGRAELYPQLRDALRTYGFVYAINHGYSQAQRDRIFDIANVPFTVVPPDEMKTYAANIEKVGYYAGFKARQFWKVDAENQVLDQIEHYGINKDVTRRPHPQALRPFLPEIDAFARHNHFNVVHPILRLLALSLELPEETLVQRHNFNGTGEACVRFMKYYRRTKEEEEKSKNVWLKGHTGTFYFTTCRYMSLNHADVGSVTILWSQPVGGLQIQAPDGRWKWVRHIENALVINTGDMMDFFSGGYYKPTIHRVVQPPEDQHNYDRLGVFFFSMPDDNVRLIPCVESPVLCKFGIQRRCPDEDAPLCAAWRKGRTTTYGRSDLKKGIEHNVEEEVIEGIVVKHYN</sequence>
<evidence type="ECO:0000256" key="1">
    <source>
        <dbReference type="ARBA" id="ARBA00008056"/>
    </source>
</evidence>
<dbReference type="Pfam" id="PF03171">
    <property type="entry name" value="2OG-FeII_Oxy"/>
    <property type="match status" value="1"/>
</dbReference>
<protein>
    <recommendedName>
        <fullName evidence="9">Clavaminate synthase-like protein</fullName>
    </recommendedName>
</protein>
<dbReference type="SUPFAM" id="SSF51197">
    <property type="entry name" value="Clavaminate synthase-like"/>
    <property type="match status" value="1"/>
</dbReference>
<dbReference type="GO" id="GO:0016491">
    <property type="term" value="F:oxidoreductase activity"/>
    <property type="evidence" value="ECO:0007669"/>
    <property type="project" value="UniProtKB-KW"/>
</dbReference>
<evidence type="ECO:0000313" key="7">
    <source>
        <dbReference type="EMBL" id="KAG1898713.1"/>
    </source>
</evidence>
<dbReference type="RefSeq" id="XP_041224289.1">
    <property type="nucleotide sequence ID" value="XM_041371861.1"/>
</dbReference>
<dbReference type="GO" id="GO:0046872">
    <property type="term" value="F:metal ion binding"/>
    <property type="evidence" value="ECO:0007669"/>
    <property type="project" value="UniProtKB-KW"/>
</dbReference>
<name>A0AAD4E5J7_9AGAM</name>
<keyword evidence="8" id="KW-1185">Reference proteome</keyword>
<dbReference type="EMBL" id="JABBWK010000037">
    <property type="protein sequence ID" value="KAG1898713.1"/>
    <property type="molecule type" value="Genomic_DNA"/>
</dbReference>
<evidence type="ECO:0000259" key="6">
    <source>
        <dbReference type="Pfam" id="PF14226"/>
    </source>
</evidence>
<dbReference type="PANTHER" id="PTHR10209:SF867">
    <property type="entry name" value="2-OXOGLUTARATE (2OG) AND FE(II)-DEPENDENT OXYGENASE SUPERFAMILY PROTEIN"/>
    <property type="match status" value="1"/>
</dbReference>
<dbReference type="AlphaFoldDB" id="A0AAD4E5J7"/>
<dbReference type="InterPro" id="IPR044861">
    <property type="entry name" value="IPNS-like_FE2OG_OXY"/>
</dbReference>
<evidence type="ECO:0000313" key="8">
    <source>
        <dbReference type="Proteomes" id="UP001195769"/>
    </source>
</evidence>
<evidence type="ECO:0000256" key="3">
    <source>
        <dbReference type="ARBA" id="ARBA00023002"/>
    </source>
</evidence>
<proteinExistence type="inferred from homology"/>
<gene>
    <name evidence="7" type="ORF">F5891DRAFT_446447</name>
</gene>
<reference evidence="7" key="1">
    <citation type="journal article" date="2020" name="New Phytol.">
        <title>Comparative genomics reveals dynamic genome evolution in host specialist ectomycorrhizal fungi.</title>
        <authorList>
            <person name="Lofgren L.A."/>
            <person name="Nguyen N.H."/>
            <person name="Vilgalys R."/>
            <person name="Ruytinx J."/>
            <person name="Liao H.L."/>
            <person name="Branco S."/>
            <person name="Kuo A."/>
            <person name="LaButti K."/>
            <person name="Lipzen A."/>
            <person name="Andreopoulos W."/>
            <person name="Pangilinan J."/>
            <person name="Riley R."/>
            <person name="Hundley H."/>
            <person name="Na H."/>
            <person name="Barry K."/>
            <person name="Grigoriev I.V."/>
            <person name="Stajich J.E."/>
            <person name="Kennedy P.G."/>
        </authorList>
    </citation>
    <scope>NUCLEOTIDE SEQUENCE</scope>
    <source>
        <strain evidence="7">FC203</strain>
    </source>
</reference>
<keyword evidence="2" id="KW-0479">Metal-binding</keyword>
<dbReference type="Proteomes" id="UP001195769">
    <property type="component" value="Unassembled WGS sequence"/>
</dbReference>
<evidence type="ECO:0008006" key="9">
    <source>
        <dbReference type="Google" id="ProtNLM"/>
    </source>
</evidence>
<dbReference type="Gene3D" id="2.60.120.330">
    <property type="entry name" value="B-lactam Antibiotic, Isopenicillin N Synthase, Chain"/>
    <property type="match status" value="1"/>
</dbReference>
<dbReference type="GeneID" id="64666159"/>
<dbReference type="Pfam" id="PF14226">
    <property type="entry name" value="DIOX_N"/>
    <property type="match status" value="1"/>
</dbReference>
<organism evidence="7 8">
    <name type="scientific">Suillus fuscotomentosus</name>
    <dbReference type="NCBI Taxonomy" id="1912939"/>
    <lineage>
        <taxon>Eukaryota</taxon>
        <taxon>Fungi</taxon>
        <taxon>Dikarya</taxon>
        <taxon>Basidiomycota</taxon>
        <taxon>Agaricomycotina</taxon>
        <taxon>Agaricomycetes</taxon>
        <taxon>Agaricomycetidae</taxon>
        <taxon>Boletales</taxon>
        <taxon>Suillineae</taxon>
        <taxon>Suillaceae</taxon>
        <taxon>Suillus</taxon>
    </lineage>
</organism>
<dbReference type="PRINTS" id="PR00682">
    <property type="entry name" value="IPNSYNTHASE"/>
</dbReference>
<evidence type="ECO:0000259" key="5">
    <source>
        <dbReference type="Pfam" id="PF03171"/>
    </source>
</evidence>
<dbReference type="InterPro" id="IPR026992">
    <property type="entry name" value="DIOX_N"/>
</dbReference>
<keyword evidence="3" id="KW-0560">Oxidoreductase</keyword>
<evidence type="ECO:0000256" key="4">
    <source>
        <dbReference type="ARBA" id="ARBA00023004"/>
    </source>
</evidence>
<dbReference type="PANTHER" id="PTHR10209">
    <property type="entry name" value="OXIDOREDUCTASE, 2OG-FE II OXYGENASE FAMILY PROTEIN"/>
    <property type="match status" value="1"/>
</dbReference>
<dbReference type="InterPro" id="IPR027443">
    <property type="entry name" value="IPNS-like_sf"/>
</dbReference>
<feature type="domain" description="Isopenicillin N synthase-like Fe(2+) 2OG dioxygenase" evidence="5">
    <location>
        <begin position="231"/>
        <end position="310"/>
    </location>
</feature>
<comment type="caution">
    <text evidence="7">The sequence shown here is derived from an EMBL/GenBank/DDBJ whole genome shotgun (WGS) entry which is preliminary data.</text>
</comment>
<evidence type="ECO:0000256" key="2">
    <source>
        <dbReference type="ARBA" id="ARBA00022723"/>
    </source>
</evidence>
<comment type="similarity">
    <text evidence="1">Belongs to the iron/ascorbate-dependent oxidoreductase family.</text>
</comment>
<keyword evidence="4" id="KW-0408">Iron</keyword>
<accession>A0AAD4E5J7</accession>